<dbReference type="InterPro" id="IPR052604">
    <property type="entry name" value="Mito_Tim_assembly_helper"/>
</dbReference>
<dbReference type="STRING" id="56484.A0A1Y2FYD7"/>
<dbReference type="OMA" id="HQEQESH"/>
<evidence type="ECO:0000256" key="2">
    <source>
        <dbReference type="ARBA" id="ARBA00022771"/>
    </source>
</evidence>
<evidence type="ECO:0000256" key="4">
    <source>
        <dbReference type="PROSITE-ProRule" id="PRU00601"/>
    </source>
</evidence>
<proteinExistence type="predicted"/>
<dbReference type="GO" id="GO:0045041">
    <property type="term" value="P:protein import into mitochondrial intermembrane space"/>
    <property type="evidence" value="ECO:0007669"/>
    <property type="project" value="TreeGrafter"/>
</dbReference>
<dbReference type="OrthoDB" id="411372at2759"/>
<evidence type="ECO:0000313" key="6">
    <source>
        <dbReference type="EMBL" id="ORY87695.1"/>
    </source>
</evidence>
<dbReference type="SUPFAM" id="SSF161219">
    <property type="entry name" value="CHY zinc finger-like"/>
    <property type="match status" value="1"/>
</dbReference>
<sequence>MCKHILNPQVKIRAPCCKLWFDCADCHTEQADHPLLKQDEMTLICKPCKKAFRLDITDFDEAKEYCPHCDNHFYKQAMTPQAAIVAEKADLREDNRLAQLRDMRMKLMLNDDADLFDDDLTARLG</sequence>
<dbReference type="Proteomes" id="UP000193685">
    <property type="component" value="Unassembled WGS sequence"/>
</dbReference>
<evidence type="ECO:0000256" key="1">
    <source>
        <dbReference type="ARBA" id="ARBA00022723"/>
    </source>
</evidence>
<evidence type="ECO:0000259" key="5">
    <source>
        <dbReference type="PROSITE" id="PS51266"/>
    </source>
</evidence>
<evidence type="ECO:0000313" key="7">
    <source>
        <dbReference type="Proteomes" id="UP000193685"/>
    </source>
</evidence>
<gene>
    <name evidence="6" type="ORF">BCR37DRAFT_390225</name>
</gene>
<dbReference type="GO" id="GO:0005758">
    <property type="term" value="C:mitochondrial intermembrane space"/>
    <property type="evidence" value="ECO:0007669"/>
    <property type="project" value="TreeGrafter"/>
</dbReference>
<accession>A0A1Y2FYD7</accession>
<reference evidence="6 7" key="1">
    <citation type="submission" date="2016-07" db="EMBL/GenBank/DDBJ databases">
        <title>Pervasive Adenine N6-methylation of Active Genes in Fungi.</title>
        <authorList>
            <consortium name="DOE Joint Genome Institute"/>
            <person name="Mondo S.J."/>
            <person name="Dannebaum R.O."/>
            <person name="Kuo R.C."/>
            <person name="Labutti K."/>
            <person name="Haridas S."/>
            <person name="Kuo A."/>
            <person name="Salamov A."/>
            <person name="Ahrendt S.R."/>
            <person name="Lipzen A."/>
            <person name="Sullivan W."/>
            <person name="Andreopoulos W.B."/>
            <person name="Clum A."/>
            <person name="Lindquist E."/>
            <person name="Daum C."/>
            <person name="Ramamoorthy G.K."/>
            <person name="Gryganskyi A."/>
            <person name="Culley D."/>
            <person name="Magnuson J.K."/>
            <person name="James T.Y."/>
            <person name="O'Malley M.A."/>
            <person name="Stajich J.E."/>
            <person name="Spatafora J.W."/>
            <person name="Visel A."/>
            <person name="Grigoriev I.V."/>
        </authorList>
    </citation>
    <scope>NUCLEOTIDE SEQUENCE [LARGE SCALE GENOMIC DNA]</scope>
    <source>
        <strain evidence="6 7">12-1054</strain>
    </source>
</reference>
<dbReference type="InterPro" id="IPR037274">
    <property type="entry name" value="Znf_CHY_sf"/>
</dbReference>
<dbReference type="EMBL" id="MCFI01000001">
    <property type="protein sequence ID" value="ORY87695.1"/>
    <property type="molecule type" value="Genomic_DNA"/>
</dbReference>
<dbReference type="Pfam" id="PF05495">
    <property type="entry name" value="zf-CHY"/>
    <property type="match status" value="1"/>
</dbReference>
<keyword evidence="7" id="KW-1185">Reference proteome</keyword>
<dbReference type="InterPro" id="IPR008913">
    <property type="entry name" value="Znf_CHY"/>
</dbReference>
<dbReference type="PANTHER" id="PTHR28082:SF2">
    <property type="entry name" value="CHY-TYPE DOMAIN-CONTAINING PROTEIN"/>
    <property type="match status" value="1"/>
</dbReference>
<evidence type="ECO:0000256" key="3">
    <source>
        <dbReference type="ARBA" id="ARBA00022833"/>
    </source>
</evidence>
<dbReference type="RefSeq" id="XP_040728190.1">
    <property type="nucleotide sequence ID" value="XM_040870814.1"/>
</dbReference>
<dbReference type="GeneID" id="63787413"/>
<keyword evidence="3" id="KW-0862">Zinc</keyword>
<dbReference type="GO" id="GO:0008270">
    <property type="term" value="F:zinc ion binding"/>
    <property type="evidence" value="ECO:0007669"/>
    <property type="project" value="UniProtKB-KW"/>
</dbReference>
<dbReference type="AlphaFoldDB" id="A0A1Y2FYD7"/>
<comment type="caution">
    <text evidence="6">The sequence shown here is derived from an EMBL/GenBank/DDBJ whole genome shotgun (WGS) entry which is preliminary data.</text>
</comment>
<protein>
    <submittedName>
        <fullName evidence="6">Zinc finger protein</fullName>
    </submittedName>
</protein>
<dbReference type="PROSITE" id="PS51266">
    <property type="entry name" value="ZF_CHY"/>
    <property type="match status" value="1"/>
</dbReference>
<keyword evidence="2 4" id="KW-0863">Zinc-finger</keyword>
<feature type="domain" description="CHY-type" evidence="5">
    <location>
        <begin position="1"/>
        <end position="71"/>
    </location>
</feature>
<name>A0A1Y2FYD7_PROLT</name>
<keyword evidence="1" id="KW-0479">Metal-binding</keyword>
<organism evidence="6 7">
    <name type="scientific">Protomyces lactucae-debilis</name>
    <dbReference type="NCBI Taxonomy" id="2754530"/>
    <lineage>
        <taxon>Eukaryota</taxon>
        <taxon>Fungi</taxon>
        <taxon>Dikarya</taxon>
        <taxon>Ascomycota</taxon>
        <taxon>Taphrinomycotina</taxon>
        <taxon>Taphrinomycetes</taxon>
        <taxon>Taphrinales</taxon>
        <taxon>Protomycetaceae</taxon>
        <taxon>Protomyces</taxon>
    </lineage>
</organism>
<dbReference type="PANTHER" id="PTHR28082">
    <property type="entry name" value="ZINC FINGER PROTEIN"/>
    <property type="match status" value="1"/>
</dbReference>